<dbReference type="GO" id="GO:0015833">
    <property type="term" value="P:peptide transport"/>
    <property type="evidence" value="ECO:0007669"/>
    <property type="project" value="UniProtKB-KW"/>
</dbReference>
<evidence type="ECO:0000256" key="8">
    <source>
        <dbReference type="SAM" id="Phobius"/>
    </source>
</evidence>
<protein>
    <submittedName>
        <fullName evidence="9">Uncharacterized protein</fullName>
    </submittedName>
</protein>
<dbReference type="GO" id="GO:0016020">
    <property type="term" value="C:membrane"/>
    <property type="evidence" value="ECO:0007669"/>
    <property type="project" value="UniProtKB-SubCell"/>
</dbReference>
<evidence type="ECO:0000256" key="5">
    <source>
        <dbReference type="ARBA" id="ARBA00022856"/>
    </source>
</evidence>
<feature type="transmembrane region" description="Helical" evidence="8">
    <location>
        <begin position="204"/>
        <end position="222"/>
    </location>
</feature>
<dbReference type="InterPro" id="IPR000109">
    <property type="entry name" value="POT_fam"/>
</dbReference>
<dbReference type="InterPro" id="IPR036259">
    <property type="entry name" value="MFS_trans_sf"/>
</dbReference>
<comment type="similarity">
    <text evidence="2">Belongs to the major facilitator superfamily. Proton-dependent oligopeptide transporter (POT/PTR) (TC 2.A.17) family.</text>
</comment>
<dbReference type="GO" id="GO:0015293">
    <property type="term" value="F:symporter activity"/>
    <property type="evidence" value="ECO:0007669"/>
    <property type="project" value="UniProtKB-KW"/>
</dbReference>
<dbReference type="Proteomes" id="UP000606274">
    <property type="component" value="Unassembled WGS sequence"/>
</dbReference>
<name>A0A8T0BPX3_SILME</name>
<dbReference type="PANTHER" id="PTHR11654">
    <property type="entry name" value="OLIGOPEPTIDE TRANSPORTER-RELATED"/>
    <property type="match status" value="1"/>
</dbReference>
<evidence type="ECO:0000313" key="10">
    <source>
        <dbReference type="Proteomes" id="UP000606274"/>
    </source>
</evidence>
<evidence type="ECO:0000256" key="1">
    <source>
        <dbReference type="ARBA" id="ARBA00004141"/>
    </source>
</evidence>
<keyword evidence="5" id="KW-0571">Peptide transport</keyword>
<comment type="caution">
    <text evidence="9">The sequence shown here is derived from an EMBL/GenBank/DDBJ whole genome shotgun (WGS) entry which is preliminary data.</text>
</comment>
<keyword evidence="4" id="KW-0769">Symport</keyword>
<evidence type="ECO:0000256" key="6">
    <source>
        <dbReference type="ARBA" id="ARBA00022989"/>
    </source>
</evidence>
<evidence type="ECO:0000313" key="9">
    <source>
        <dbReference type="EMBL" id="KAF7709088.1"/>
    </source>
</evidence>
<organism evidence="9 10">
    <name type="scientific">Silurus meridionalis</name>
    <name type="common">Southern catfish</name>
    <name type="synonym">Silurus soldatovi meridionalis</name>
    <dbReference type="NCBI Taxonomy" id="175797"/>
    <lineage>
        <taxon>Eukaryota</taxon>
        <taxon>Metazoa</taxon>
        <taxon>Chordata</taxon>
        <taxon>Craniata</taxon>
        <taxon>Vertebrata</taxon>
        <taxon>Euteleostomi</taxon>
        <taxon>Actinopterygii</taxon>
        <taxon>Neopterygii</taxon>
        <taxon>Teleostei</taxon>
        <taxon>Ostariophysi</taxon>
        <taxon>Siluriformes</taxon>
        <taxon>Siluridae</taxon>
        <taxon>Silurus</taxon>
    </lineage>
</organism>
<dbReference type="AlphaFoldDB" id="A0A8T0BPX3"/>
<feature type="transmembrane region" description="Helical" evidence="8">
    <location>
        <begin position="173"/>
        <end position="192"/>
    </location>
</feature>
<keyword evidence="10" id="KW-1185">Reference proteome</keyword>
<sequence>MEKVHASSRHVAWQVPQYIFITAGEVMFSIAGVEFSYSHVPDGMKSLVQALWLLNTAVGNVIVLITGEMNYLEKMFICSVHSTIITSMICLFMGHVLLLLGAFPHVGGSSVHTGLSMLVLVLITLGTGGVKPCLTAFGGDQFEEEHDAEKFVLHKMEKVHASSRHVAWQVPQYIFITAGEVMFSIAGVEFSYSHVPDGMKSLVQALWLLNTAVGNVIVLITGEINYLEKVSSGSVGVA</sequence>
<proteinExistence type="inferred from homology"/>
<keyword evidence="5" id="KW-0653">Protein transport</keyword>
<keyword evidence="7 8" id="KW-0472">Membrane</keyword>
<reference evidence="9" key="1">
    <citation type="submission" date="2020-08" db="EMBL/GenBank/DDBJ databases">
        <title>Chromosome-level assembly of Southern catfish (Silurus meridionalis) provides insights into visual adaptation to the nocturnal and benthic lifestyles.</title>
        <authorList>
            <person name="Zhang Y."/>
            <person name="Wang D."/>
            <person name="Peng Z."/>
        </authorList>
    </citation>
    <scope>NUCLEOTIDE SEQUENCE</scope>
    <source>
        <strain evidence="9">SWU-2019-XX</strain>
        <tissue evidence="9">Muscle</tissue>
    </source>
</reference>
<keyword evidence="6 8" id="KW-1133">Transmembrane helix</keyword>
<keyword evidence="4" id="KW-0813">Transport</keyword>
<accession>A0A8T0BPX3</accession>
<feature type="transmembrane region" description="Helical" evidence="8">
    <location>
        <begin position="18"/>
        <end position="38"/>
    </location>
</feature>
<comment type="subcellular location">
    <subcellularLocation>
        <location evidence="1">Membrane</location>
        <topology evidence="1">Multi-pass membrane protein</topology>
    </subcellularLocation>
</comment>
<feature type="transmembrane region" description="Helical" evidence="8">
    <location>
        <begin position="50"/>
        <end position="72"/>
    </location>
</feature>
<dbReference type="Pfam" id="PF00854">
    <property type="entry name" value="PTR2"/>
    <property type="match status" value="3"/>
</dbReference>
<dbReference type="Gene3D" id="1.20.1250.20">
    <property type="entry name" value="MFS general substrate transporter like domains"/>
    <property type="match status" value="3"/>
</dbReference>
<feature type="transmembrane region" description="Helical" evidence="8">
    <location>
        <begin position="115"/>
        <end position="134"/>
    </location>
</feature>
<evidence type="ECO:0000256" key="4">
    <source>
        <dbReference type="ARBA" id="ARBA00022847"/>
    </source>
</evidence>
<evidence type="ECO:0000256" key="3">
    <source>
        <dbReference type="ARBA" id="ARBA00022692"/>
    </source>
</evidence>
<evidence type="ECO:0000256" key="7">
    <source>
        <dbReference type="ARBA" id="ARBA00023136"/>
    </source>
</evidence>
<keyword evidence="3 8" id="KW-0812">Transmembrane</keyword>
<gene>
    <name evidence="9" type="ORF">HF521_015938</name>
</gene>
<evidence type="ECO:0000256" key="2">
    <source>
        <dbReference type="ARBA" id="ARBA00005982"/>
    </source>
</evidence>
<dbReference type="EMBL" id="JABFDY010000003">
    <property type="protein sequence ID" value="KAF7709088.1"/>
    <property type="molecule type" value="Genomic_DNA"/>
</dbReference>
<feature type="transmembrane region" description="Helical" evidence="8">
    <location>
        <begin position="84"/>
        <end position="103"/>
    </location>
</feature>